<comment type="caution">
    <text evidence="1">The sequence shown here is derived from an EMBL/GenBank/DDBJ whole genome shotgun (WGS) entry which is preliminary data.</text>
</comment>
<accession>A0A3S1B9X6</accession>
<dbReference type="AlphaFoldDB" id="A0A3S1B9X6"/>
<sequence length="176" mass="19274">MRSVPVLSERSPGQHVLHHLQRLLHGAARVVLLVMGRARGRLHRVLDPRLKVRVERRARARAGDDLLLLYSRARLAAVNRARPGARLAAFLGGQESLFDHSPVIEELRGLLHVCGLVHGELLVVSVLAVRGIHALEKRGLCAGDHLVKVIVLDLPAAPGAFVERFLVGVGSRHHPI</sequence>
<dbReference type="EMBL" id="RQTK01000729">
    <property type="protein sequence ID" value="RUS75574.1"/>
    <property type="molecule type" value="Genomic_DNA"/>
</dbReference>
<name>A0A3S1B9X6_ELYCH</name>
<dbReference type="Proteomes" id="UP000271974">
    <property type="component" value="Unassembled WGS sequence"/>
</dbReference>
<keyword evidence="2" id="KW-1185">Reference proteome</keyword>
<evidence type="ECO:0000313" key="1">
    <source>
        <dbReference type="EMBL" id="RUS75574.1"/>
    </source>
</evidence>
<gene>
    <name evidence="1" type="ORF">EGW08_016668</name>
</gene>
<reference evidence="1 2" key="1">
    <citation type="submission" date="2019-01" db="EMBL/GenBank/DDBJ databases">
        <title>A draft genome assembly of the solar-powered sea slug Elysia chlorotica.</title>
        <authorList>
            <person name="Cai H."/>
            <person name="Li Q."/>
            <person name="Fang X."/>
            <person name="Li J."/>
            <person name="Curtis N.E."/>
            <person name="Altenburger A."/>
            <person name="Shibata T."/>
            <person name="Feng M."/>
            <person name="Maeda T."/>
            <person name="Schwartz J.A."/>
            <person name="Shigenobu S."/>
            <person name="Lundholm N."/>
            <person name="Nishiyama T."/>
            <person name="Yang H."/>
            <person name="Hasebe M."/>
            <person name="Li S."/>
            <person name="Pierce S.K."/>
            <person name="Wang J."/>
        </authorList>
    </citation>
    <scope>NUCLEOTIDE SEQUENCE [LARGE SCALE GENOMIC DNA]</scope>
    <source>
        <strain evidence="1">EC2010</strain>
        <tissue evidence="1">Whole organism of an adult</tissue>
    </source>
</reference>
<organism evidence="1 2">
    <name type="scientific">Elysia chlorotica</name>
    <name type="common">Eastern emerald elysia</name>
    <name type="synonym">Sea slug</name>
    <dbReference type="NCBI Taxonomy" id="188477"/>
    <lineage>
        <taxon>Eukaryota</taxon>
        <taxon>Metazoa</taxon>
        <taxon>Spiralia</taxon>
        <taxon>Lophotrochozoa</taxon>
        <taxon>Mollusca</taxon>
        <taxon>Gastropoda</taxon>
        <taxon>Heterobranchia</taxon>
        <taxon>Euthyneura</taxon>
        <taxon>Panpulmonata</taxon>
        <taxon>Sacoglossa</taxon>
        <taxon>Placobranchoidea</taxon>
        <taxon>Plakobranchidae</taxon>
        <taxon>Elysia</taxon>
    </lineage>
</organism>
<proteinExistence type="predicted"/>
<protein>
    <submittedName>
        <fullName evidence="1">Uncharacterized protein</fullName>
    </submittedName>
</protein>
<evidence type="ECO:0000313" key="2">
    <source>
        <dbReference type="Proteomes" id="UP000271974"/>
    </source>
</evidence>